<evidence type="ECO:0000256" key="1">
    <source>
        <dbReference type="ARBA" id="ARBA00004683"/>
    </source>
</evidence>
<keyword evidence="5" id="KW-0012">Acyltransferase</keyword>
<dbReference type="InterPro" id="IPR010125">
    <property type="entry name" value="PHA_synth_III_C"/>
</dbReference>
<evidence type="ECO:0000259" key="7">
    <source>
        <dbReference type="Pfam" id="PF00561"/>
    </source>
</evidence>
<dbReference type="STRING" id="1045558.SAMN05216175_10917"/>
<keyword evidence="9" id="KW-1185">Reference proteome</keyword>
<dbReference type="InterPro" id="IPR000073">
    <property type="entry name" value="AB_hydrolase_1"/>
</dbReference>
<dbReference type="AlphaFoldDB" id="A0A1I2SZL4"/>
<reference evidence="9" key="1">
    <citation type="submission" date="2016-10" db="EMBL/GenBank/DDBJ databases">
        <authorList>
            <person name="Varghese N."/>
            <person name="Submissions S."/>
        </authorList>
    </citation>
    <scope>NUCLEOTIDE SEQUENCE [LARGE SCALE GENOMIC DNA]</scope>
    <source>
        <strain evidence="9">CGMCC 1.10971</strain>
    </source>
</reference>
<dbReference type="OrthoDB" id="9767934at2"/>
<sequence>MKNLKLDPNKIEEELIAFDEKLQRSYETLKAISQIDVAQSKGIEIFSQDKLKLLFFGGNKHISKRCRTPLLITYALVNRWYMIDLEPEKSLLKALNDLGLDVYVIDWGYPDQADRFLDLDDYINEYMNNCVEHVCMHSEATQVNLLGICQGGTLSLCYTAIYPEKVRNLITMVTPVDFQTETNLLSLLARSVDVDLAVSTYGNIPGEMLNDSYNSLMPMRLGIQKNLGMPKQLNTTESALSFLRMEKWIYDSPDQAGEAFRQFIKWFFQENLLIKGQITIGDYPVRLSAITQPVLNIFGAYDHLVPPDASLALGDHVGSQDYQTLEIKAGHIGVFVSGKSQAIVPANINDWLLRRD</sequence>
<dbReference type="Gene3D" id="3.40.50.1820">
    <property type="entry name" value="alpha/beta hydrolase"/>
    <property type="match status" value="1"/>
</dbReference>
<evidence type="ECO:0000256" key="2">
    <source>
        <dbReference type="ARBA" id="ARBA00019065"/>
    </source>
</evidence>
<evidence type="ECO:0000256" key="6">
    <source>
        <dbReference type="ARBA" id="ARBA00033356"/>
    </source>
</evidence>
<evidence type="ECO:0000256" key="4">
    <source>
        <dbReference type="ARBA" id="ARBA00022752"/>
    </source>
</evidence>
<keyword evidence="4" id="KW-0583">PHB biosynthesis</keyword>
<dbReference type="UniPathway" id="UPA00917"/>
<dbReference type="EMBL" id="FOOU01000009">
    <property type="protein sequence ID" value="SFG58162.1"/>
    <property type="molecule type" value="Genomic_DNA"/>
</dbReference>
<name>A0A1I2SZL4_9GAMM</name>
<dbReference type="Pfam" id="PF00561">
    <property type="entry name" value="Abhydrolase_1"/>
    <property type="match status" value="1"/>
</dbReference>
<dbReference type="GO" id="GO:0042619">
    <property type="term" value="P:poly-hydroxybutyrate biosynthetic process"/>
    <property type="evidence" value="ECO:0007669"/>
    <property type="project" value="UniProtKB-KW"/>
</dbReference>
<accession>A0A1I2SZL4</accession>
<dbReference type="RefSeq" id="WP_090728567.1">
    <property type="nucleotide sequence ID" value="NZ_FOOU01000009.1"/>
</dbReference>
<comment type="pathway">
    <text evidence="1">Biopolymer metabolism; poly-(R)-3-hydroxybutanoate biosynthesis.</text>
</comment>
<dbReference type="InterPro" id="IPR029058">
    <property type="entry name" value="AB_hydrolase_fold"/>
</dbReference>
<gene>
    <name evidence="8" type="ORF">SAMN05216175_10917</name>
</gene>
<feature type="domain" description="AB hydrolase-1" evidence="7">
    <location>
        <begin position="87"/>
        <end position="335"/>
    </location>
</feature>
<protein>
    <recommendedName>
        <fullName evidence="2">Poly(3-hydroxyalkanoate) polymerase subunit PhaC</fullName>
    </recommendedName>
    <alternativeName>
        <fullName evidence="6">PHB synthase subunit PhaC</fullName>
    </alternativeName>
</protein>
<dbReference type="Proteomes" id="UP000198623">
    <property type="component" value="Unassembled WGS sequence"/>
</dbReference>
<proteinExistence type="predicted"/>
<dbReference type="GO" id="GO:0016746">
    <property type="term" value="F:acyltransferase activity"/>
    <property type="evidence" value="ECO:0007669"/>
    <property type="project" value="UniProtKB-KW"/>
</dbReference>
<evidence type="ECO:0000256" key="5">
    <source>
        <dbReference type="ARBA" id="ARBA00023315"/>
    </source>
</evidence>
<keyword evidence="3" id="KW-0808">Transferase</keyword>
<dbReference type="PANTHER" id="PTHR36837:SF2">
    <property type="entry name" value="POLY(3-HYDROXYALKANOATE) POLYMERASE SUBUNIT PHAC"/>
    <property type="match status" value="1"/>
</dbReference>
<dbReference type="NCBIfam" id="TIGR01836">
    <property type="entry name" value="PHA_synth_III_C"/>
    <property type="match status" value="1"/>
</dbReference>
<dbReference type="SUPFAM" id="SSF53474">
    <property type="entry name" value="alpha/beta-Hydrolases"/>
    <property type="match status" value="1"/>
</dbReference>
<dbReference type="PANTHER" id="PTHR36837">
    <property type="entry name" value="POLY(3-HYDROXYALKANOATE) POLYMERASE SUBUNIT PHAC"/>
    <property type="match status" value="1"/>
</dbReference>
<evidence type="ECO:0000313" key="8">
    <source>
        <dbReference type="EMBL" id="SFG58162.1"/>
    </source>
</evidence>
<evidence type="ECO:0000313" key="9">
    <source>
        <dbReference type="Proteomes" id="UP000198623"/>
    </source>
</evidence>
<organism evidence="8 9">
    <name type="scientific">Neptunomonas qingdaonensis</name>
    <dbReference type="NCBI Taxonomy" id="1045558"/>
    <lineage>
        <taxon>Bacteria</taxon>
        <taxon>Pseudomonadati</taxon>
        <taxon>Pseudomonadota</taxon>
        <taxon>Gammaproteobacteria</taxon>
        <taxon>Oceanospirillales</taxon>
        <taxon>Oceanospirillaceae</taxon>
        <taxon>Neptunomonas</taxon>
    </lineage>
</organism>
<dbReference type="InterPro" id="IPR051321">
    <property type="entry name" value="PHA/PHB_synthase"/>
</dbReference>
<evidence type="ECO:0000256" key="3">
    <source>
        <dbReference type="ARBA" id="ARBA00022679"/>
    </source>
</evidence>